<dbReference type="RefSeq" id="WP_114091631.1">
    <property type="nucleotide sequence ID" value="NZ_QOUW02000007.1"/>
</dbReference>
<dbReference type="Proteomes" id="UP000253437">
    <property type="component" value="Unassembled WGS sequence"/>
</dbReference>
<accession>A0A8B3DMB7</accession>
<evidence type="ECO:0000313" key="1">
    <source>
        <dbReference type="EMBL" id="RIW17855.1"/>
    </source>
</evidence>
<reference evidence="1 2" key="1">
    <citation type="submission" date="2018-08" db="EMBL/GenBank/DDBJ databases">
        <title>Vibrio harveyi strains pathogenic to white snook Centropomus viridis Lockington (1877) and potential probiotic bacteria.</title>
        <authorList>
            <person name="Soto-Rodriguez S."/>
            <person name="Gomez-Gil B."/>
            <person name="Lozano-Olvera R."/>
        </authorList>
    </citation>
    <scope>NUCLEOTIDE SEQUENCE [LARGE SCALE GENOMIC DNA]</scope>
    <source>
        <strain evidence="1 2">CAIM 1508</strain>
    </source>
</reference>
<dbReference type="AlphaFoldDB" id="A0A8B3DMB7"/>
<proteinExistence type="predicted"/>
<gene>
    <name evidence="1" type="ORF">DS957_003535</name>
</gene>
<evidence type="ECO:0000313" key="2">
    <source>
        <dbReference type="Proteomes" id="UP000253437"/>
    </source>
</evidence>
<comment type="caution">
    <text evidence="1">The sequence shown here is derived from an EMBL/GenBank/DDBJ whole genome shotgun (WGS) entry which is preliminary data.</text>
</comment>
<protein>
    <submittedName>
        <fullName evidence="1">Uncharacterized protein</fullName>
    </submittedName>
</protein>
<dbReference type="EMBL" id="QOUW02000007">
    <property type="protein sequence ID" value="RIW17855.1"/>
    <property type="molecule type" value="Genomic_DNA"/>
</dbReference>
<name>A0A8B3DMB7_VIBHA</name>
<sequence length="143" mass="16636">MSDEIADLKRQQLQNRKLKRDQENESILEQFDVELEPDAEQQVIENCSDADVTLEDKPAPCKACGGKGWVKALFSRWECDTCFGTTYDLSNPIAIIKWQRLCLDWAKKDVVESRRALLYATTTREERQAEAVEEFYQDARRKD</sequence>
<organism evidence="1 2">
    <name type="scientific">Vibrio harveyi</name>
    <name type="common">Beneckea harveyi</name>
    <dbReference type="NCBI Taxonomy" id="669"/>
    <lineage>
        <taxon>Bacteria</taxon>
        <taxon>Pseudomonadati</taxon>
        <taxon>Pseudomonadota</taxon>
        <taxon>Gammaproteobacteria</taxon>
        <taxon>Vibrionales</taxon>
        <taxon>Vibrionaceae</taxon>
        <taxon>Vibrio</taxon>
    </lineage>
</organism>
<dbReference type="InterPro" id="IPR036410">
    <property type="entry name" value="HSP_DnaJ_Cys-rich_dom_sf"/>
</dbReference>
<dbReference type="SUPFAM" id="SSF57938">
    <property type="entry name" value="DnaJ/Hsp40 cysteine-rich domain"/>
    <property type="match status" value="1"/>
</dbReference>